<proteinExistence type="predicted"/>
<keyword evidence="3" id="KW-0804">Transcription</keyword>
<dbReference type="SUPFAM" id="SSF51182">
    <property type="entry name" value="RmlC-like cupins"/>
    <property type="match status" value="1"/>
</dbReference>
<evidence type="ECO:0000256" key="3">
    <source>
        <dbReference type="ARBA" id="ARBA00023163"/>
    </source>
</evidence>
<dbReference type="InterPro" id="IPR035418">
    <property type="entry name" value="AraC-bd_2"/>
</dbReference>
<sequence length="328" mass="36056">MTHSSASPSETPRPAHPSASALSRFSTTGAPVSDRITLWEEYNEQELFGLRCTTLSDRSIMATQVNLEMDRIRLAHIQGNEHVIERSASSIRSHPVDSVMLCLLLQGSAFLYHGDGCETLSAGDAVVYDANRPFMYGFASDMRQVIVEVPRELASPHSGQADQYRPKVLRIGDSAAATQAKLAAHSALMAFQQGENASPDAEEVLLDAFHLLTGSREQAGARAYLNLAQACINSRLTEELSVDRVAREVGISPRHLNRLFTEEGTTPGRFITTQRMNLAAQLLRDPARMDLSIAQIGARAGLPEPTQFSRAFKRHFGMSPREYRSTSD</sequence>
<evidence type="ECO:0000259" key="5">
    <source>
        <dbReference type="PROSITE" id="PS01124"/>
    </source>
</evidence>
<comment type="caution">
    <text evidence="6">The sequence shown here is derived from an EMBL/GenBank/DDBJ whole genome shotgun (WGS) entry which is preliminary data.</text>
</comment>
<name>A0ABR9JF28_9MICC</name>
<dbReference type="Gene3D" id="1.10.10.60">
    <property type="entry name" value="Homeodomain-like"/>
    <property type="match status" value="1"/>
</dbReference>
<dbReference type="Pfam" id="PF14525">
    <property type="entry name" value="AraC_binding_2"/>
    <property type="match status" value="1"/>
</dbReference>
<keyword evidence="2" id="KW-0238">DNA-binding</keyword>
<dbReference type="SMART" id="SM00342">
    <property type="entry name" value="HTH_ARAC"/>
    <property type="match status" value="1"/>
</dbReference>
<dbReference type="SUPFAM" id="SSF46689">
    <property type="entry name" value="Homeodomain-like"/>
    <property type="match status" value="2"/>
</dbReference>
<protein>
    <submittedName>
        <fullName evidence="6">AraC-like DNA-binding protein</fullName>
    </submittedName>
</protein>
<dbReference type="EMBL" id="JADBED010000001">
    <property type="protein sequence ID" value="MBE1524400.1"/>
    <property type="molecule type" value="Genomic_DNA"/>
</dbReference>
<evidence type="ECO:0000256" key="1">
    <source>
        <dbReference type="ARBA" id="ARBA00023015"/>
    </source>
</evidence>
<dbReference type="PRINTS" id="PR00032">
    <property type="entry name" value="HTHARAC"/>
</dbReference>
<dbReference type="InterPro" id="IPR009057">
    <property type="entry name" value="Homeodomain-like_sf"/>
</dbReference>
<reference evidence="6 7" key="1">
    <citation type="submission" date="2020-10" db="EMBL/GenBank/DDBJ databases">
        <title>Sequencing the genomes of 1000 actinobacteria strains.</title>
        <authorList>
            <person name="Klenk H.-P."/>
        </authorList>
    </citation>
    <scope>NUCLEOTIDE SEQUENCE [LARGE SCALE GENOMIC DNA]</scope>
    <source>
        <strain evidence="6 7">DSM 15666</strain>
    </source>
</reference>
<accession>A0ABR9JF28</accession>
<dbReference type="PROSITE" id="PS01124">
    <property type="entry name" value="HTH_ARAC_FAMILY_2"/>
    <property type="match status" value="1"/>
</dbReference>
<dbReference type="PANTHER" id="PTHR46796:SF6">
    <property type="entry name" value="ARAC SUBFAMILY"/>
    <property type="match status" value="1"/>
</dbReference>
<dbReference type="PANTHER" id="PTHR46796">
    <property type="entry name" value="HTH-TYPE TRANSCRIPTIONAL ACTIVATOR RHAS-RELATED"/>
    <property type="match status" value="1"/>
</dbReference>
<evidence type="ECO:0000313" key="6">
    <source>
        <dbReference type="EMBL" id="MBE1524400.1"/>
    </source>
</evidence>
<gene>
    <name evidence="6" type="ORF">H4W27_001518</name>
</gene>
<organism evidence="6 7">
    <name type="scientific">Nesterenkonia lutea</name>
    <dbReference type="NCBI Taxonomy" id="272919"/>
    <lineage>
        <taxon>Bacteria</taxon>
        <taxon>Bacillati</taxon>
        <taxon>Actinomycetota</taxon>
        <taxon>Actinomycetes</taxon>
        <taxon>Micrococcales</taxon>
        <taxon>Micrococcaceae</taxon>
        <taxon>Nesterenkonia</taxon>
    </lineage>
</organism>
<keyword evidence="1" id="KW-0805">Transcription regulation</keyword>
<dbReference type="InterPro" id="IPR018060">
    <property type="entry name" value="HTH_AraC"/>
</dbReference>
<dbReference type="InterPro" id="IPR018062">
    <property type="entry name" value="HTH_AraC-typ_CS"/>
</dbReference>
<evidence type="ECO:0000313" key="7">
    <source>
        <dbReference type="Proteomes" id="UP000643525"/>
    </source>
</evidence>
<evidence type="ECO:0000256" key="4">
    <source>
        <dbReference type="SAM" id="MobiDB-lite"/>
    </source>
</evidence>
<dbReference type="InterPro" id="IPR011051">
    <property type="entry name" value="RmlC_Cupin_sf"/>
</dbReference>
<evidence type="ECO:0000256" key="2">
    <source>
        <dbReference type="ARBA" id="ARBA00023125"/>
    </source>
</evidence>
<keyword evidence="7" id="KW-1185">Reference proteome</keyword>
<dbReference type="Pfam" id="PF12833">
    <property type="entry name" value="HTH_18"/>
    <property type="match status" value="1"/>
</dbReference>
<dbReference type="InterPro" id="IPR020449">
    <property type="entry name" value="Tscrpt_reg_AraC-type_HTH"/>
</dbReference>
<dbReference type="PROSITE" id="PS00041">
    <property type="entry name" value="HTH_ARAC_FAMILY_1"/>
    <property type="match status" value="1"/>
</dbReference>
<feature type="compositionally biased region" description="Polar residues" evidence="4">
    <location>
        <begin position="1"/>
        <end position="10"/>
    </location>
</feature>
<dbReference type="Proteomes" id="UP000643525">
    <property type="component" value="Unassembled WGS sequence"/>
</dbReference>
<feature type="domain" description="HTH araC/xylS-type" evidence="5">
    <location>
        <begin position="226"/>
        <end position="326"/>
    </location>
</feature>
<dbReference type="RefSeq" id="WP_192595421.1">
    <property type="nucleotide sequence ID" value="NZ_BAAALJ010000002.1"/>
</dbReference>
<feature type="region of interest" description="Disordered" evidence="4">
    <location>
        <begin position="1"/>
        <end position="26"/>
    </location>
</feature>
<dbReference type="InterPro" id="IPR050204">
    <property type="entry name" value="AraC_XylS_family_regulators"/>
</dbReference>